<feature type="transmembrane region" description="Helical" evidence="7">
    <location>
        <begin position="461"/>
        <end position="481"/>
    </location>
</feature>
<keyword evidence="4 7" id="KW-0812">Transmembrane</keyword>
<accession>A0A1C3ZR74</accession>
<dbReference type="InterPro" id="IPR020846">
    <property type="entry name" value="MFS_dom"/>
</dbReference>
<dbReference type="GO" id="GO:0022857">
    <property type="term" value="F:transmembrane transporter activity"/>
    <property type="evidence" value="ECO:0007669"/>
    <property type="project" value="InterPro"/>
</dbReference>
<dbReference type="Proteomes" id="UP000199268">
    <property type="component" value="Unassembled WGS sequence"/>
</dbReference>
<dbReference type="Pfam" id="PF07690">
    <property type="entry name" value="MFS_1"/>
    <property type="match status" value="1"/>
</dbReference>
<dbReference type="GO" id="GO:0005886">
    <property type="term" value="C:plasma membrane"/>
    <property type="evidence" value="ECO:0007669"/>
    <property type="project" value="UniProtKB-SubCell"/>
</dbReference>
<dbReference type="EMBL" id="FMAO01000002">
    <property type="protein sequence ID" value="SCB84776.1"/>
    <property type="molecule type" value="Genomic_DNA"/>
</dbReference>
<proteinExistence type="predicted"/>
<feature type="transmembrane region" description="Helical" evidence="7">
    <location>
        <begin position="296"/>
        <end position="317"/>
    </location>
</feature>
<reference evidence="10" key="1">
    <citation type="submission" date="2016-08" db="EMBL/GenBank/DDBJ databases">
        <authorList>
            <person name="Varghese N."/>
            <person name="Submissions Spin"/>
        </authorList>
    </citation>
    <scope>NUCLEOTIDE SEQUENCE [LARGE SCALE GENOMIC DNA]</scope>
    <source>
        <strain evidence="10">R-53094</strain>
    </source>
</reference>
<feature type="transmembrane region" description="Helical" evidence="7">
    <location>
        <begin position="162"/>
        <end position="183"/>
    </location>
</feature>
<organism evidence="9 10">
    <name type="scientific">Weissella bombi</name>
    <dbReference type="NCBI Taxonomy" id="1505725"/>
    <lineage>
        <taxon>Bacteria</taxon>
        <taxon>Bacillati</taxon>
        <taxon>Bacillota</taxon>
        <taxon>Bacilli</taxon>
        <taxon>Lactobacillales</taxon>
        <taxon>Lactobacillaceae</taxon>
        <taxon>Weissella</taxon>
    </lineage>
</organism>
<keyword evidence="6 7" id="KW-0472">Membrane</keyword>
<dbReference type="AlphaFoldDB" id="A0A1C3ZR74"/>
<dbReference type="PROSITE" id="PS50850">
    <property type="entry name" value="MFS"/>
    <property type="match status" value="1"/>
</dbReference>
<dbReference type="RefSeq" id="WP_240005830.1">
    <property type="nucleotide sequence ID" value="NZ_BJEE01000001.1"/>
</dbReference>
<keyword evidence="5 7" id="KW-1133">Transmembrane helix</keyword>
<evidence type="ECO:0000313" key="10">
    <source>
        <dbReference type="Proteomes" id="UP000199268"/>
    </source>
</evidence>
<evidence type="ECO:0000313" key="9">
    <source>
        <dbReference type="EMBL" id="SCB84776.1"/>
    </source>
</evidence>
<protein>
    <submittedName>
        <fullName evidence="9">Drug resistance transporter, EmrB/QacA subfamily</fullName>
    </submittedName>
</protein>
<feature type="transmembrane region" description="Helical" evidence="7">
    <location>
        <begin position="42"/>
        <end position="64"/>
    </location>
</feature>
<keyword evidence="2" id="KW-0813">Transport</keyword>
<keyword evidence="10" id="KW-1185">Reference proteome</keyword>
<dbReference type="CDD" id="cd17502">
    <property type="entry name" value="MFS_Azr1_MDR_like"/>
    <property type="match status" value="1"/>
</dbReference>
<evidence type="ECO:0000259" key="8">
    <source>
        <dbReference type="PROSITE" id="PS50850"/>
    </source>
</evidence>
<feature type="transmembrane region" description="Helical" evidence="7">
    <location>
        <begin position="353"/>
        <end position="383"/>
    </location>
</feature>
<dbReference type="Gene3D" id="1.20.1250.20">
    <property type="entry name" value="MFS general substrate transporter like domains"/>
    <property type="match status" value="1"/>
</dbReference>
<feature type="transmembrane region" description="Helical" evidence="7">
    <location>
        <begin position="101"/>
        <end position="122"/>
    </location>
</feature>
<feature type="transmembrane region" description="Helical" evidence="7">
    <location>
        <begin position="195"/>
        <end position="214"/>
    </location>
</feature>
<evidence type="ECO:0000256" key="7">
    <source>
        <dbReference type="SAM" id="Phobius"/>
    </source>
</evidence>
<evidence type="ECO:0000256" key="3">
    <source>
        <dbReference type="ARBA" id="ARBA00022475"/>
    </source>
</evidence>
<dbReference type="PRINTS" id="PR01036">
    <property type="entry name" value="TCRTETB"/>
</dbReference>
<feature type="transmembrane region" description="Helical" evidence="7">
    <location>
        <begin position="263"/>
        <end position="284"/>
    </location>
</feature>
<dbReference type="InterPro" id="IPR011701">
    <property type="entry name" value="MFS"/>
</dbReference>
<feature type="transmembrane region" description="Helical" evidence="7">
    <location>
        <begin position="134"/>
        <end position="156"/>
    </location>
</feature>
<feature type="transmembrane region" description="Helical" evidence="7">
    <location>
        <begin position="395"/>
        <end position="413"/>
    </location>
</feature>
<feature type="transmembrane region" description="Helical" evidence="7">
    <location>
        <begin position="329"/>
        <end position="347"/>
    </location>
</feature>
<evidence type="ECO:0000256" key="5">
    <source>
        <dbReference type="ARBA" id="ARBA00022989"/>
    </source>
</evidence>
<evidence type="ECO:0000256" key="4">
    <source>
        <dbReference type="ARBA" id="ARBA00022692"/>
    </source>
</evidence>
<feature type="domain" description="Major facilitator superfamily (MFS) profile" evidence="8">
    <location>
        <begin position="11"/>
        <end position="488"/>
    </location>
</feature>
<dbReference type="FunFam" id="1.20.1720.10:FF:000004">
    <property type="entry name" value="EmrB/QacA family drug resistance transporter"/>
    <property type="match status" value="1"/>
</dbReference>
<evidence type="ECO:0000256" key="1">
    <source>
        <dbReference type="ARBA" id="ARBA00004651"/>
    </source>
</evidence>
<evidence type="ECO:0000256" key="6">
    <source>
        <dbReference type="ARBA" id="ARBA00023136"/>
    </source>
</evidence>
<gene>
    <name evidence="9" type="ORF">GA0061074_102154</name>
</gene>
<feature type="transmembrane region" description="Helical" evidence="7">
    <location>
        <begin position="220"/>
        <end position="242"/>
    </location>
</feature>
<comment type="subcellular location">
    <subcellularLocation>
        <location evidence="1">Cell membrane</location>
        <topology evidence="1">Multi-pass membrane protein</topology>
    </subcellularLocation>
</comment>
<dbReference type="PANTHER" id="PTHR23501">
    <property type="entry name" value="MAJOR FACILITATOR SUPERFAMILY"/>
    <property type="match status" value="1"/>
</dbReference>
<feature type="transmembrane region" description="Helical" evidence="7">
    <location>
        <begin position="76"/>
        <end position="95"/>
    </location>
</feature>
<name>A0A1C3ZR74_9LACO</name>
<keyword evidence="3" id="KW-1003">Cell membrane</keyword>
<dbReference type="Gene3D" id="1.20.1720.10">
    <property type="entry name" value="Multidrug resistance protein D"/>
    <property type="match status" value="1"/>
</dbReference>
<evidence type="ECO:0000256" key="2">
    <source>
        <dbReference type="ARBA" id="ARBA00022448"/>
    </source>
</evidence>
<dbReference type="PANTHER" id="PTHR23501:SF191">
    <property type="entry name" value="VACUOLAR BASIC AMINO ACID TRANSPORTER 4"/>
    <property type="match status" value="1"/>
</dbReference>
<sequence>MEKEKTNKGMVTFALFIATFLSAIEGTIVSTAMPTIVGDLHGISIMNWVFSIFLMTSTLTTPIYGKLADNIGRKPVFISGLIIFLAGSMLSGLSASMPQLIFWRAIQGIGAGAVLPISNTIIADIYPPEKRAQIMGINNSAWGIASVAAPLLGGLIVDNFSWRWVFFINVPFGLLSMGLIIAFLKENARVGHSRLDVWGVVWLSVAISGLLYGVELINKTTINVFAVVIVFAMAIIGLLLFIRQEKRAADPIILLDLFKNPTFAIQNFAVGMMSVFLIAFDVYIPSWTQGILGLPATLAGFATTPSSIFWIVGSFFAGKMLSKLKPQKILMISMGLLVVGGTVIALLPANVSFYVFLFIGIFLGMGFGITVTGSTIISQSVVAPQHIGMATSFNTLIRSLSQSIFISIFGIVMNQSLLHGISQHPEAHLNVDMFNKMINPHTVNELPNKLVPVMHNIYHSGLKNIFIIAVVCMALAFIYNLKHQDQDVVQ</sequence>
<dbReference type="InterPro" id="IPR036259">
    <property type="entry name" value="MFS_trans_sf"/>
</dbReference>
<dbReference type="SUPFAM" id="SSF103473">
    <property type="entry name" value="MFS general substrate transporter"/>
    <property type="match status" value="1"/>
</dbReference>